<evidence type="ECO:0000313" key="2">
    <source>
        <dbReference type="Proteomes" id="UP000284892"/>
    </source>
</evidence>
<evidence type="ECO:0000313" key="1">
    <source>
        <dbReference type="EMBL" id="RKE98663.1"/>
    </source>
</evidence>
<reference evidence="1 2" key="1">
    <citation type="submission" date="2018-09" db="EMBL/GenBank/DDBJ databases">
        <title>Genomic Encyclopedia of Archaeal and Bacterial Type Strains, Phase II (KMG-II): from individual species to whole genera.</title>
        <authorList>
            <person name="Goeker M."/>
        </authorList>
    </citation>
    <scope>NUCLEOTIDE SEQUENCE [LARGE SCALE GENOMIC DNA]</scope>
    <source>
        <strain evidence="1 2">DSM 26283</strain>
    </source>
</reference>
<dbReference type="AlphaFoldDB" id="A0A420DWT3"/>
<dbReference type="OrthoDB" id="9779968at2"/>
<sequence length="396" mass="45366">MDRRKFIKNSALASSLYFVPNFVRGFENITSQSLGFKRLVIVQLSGGNDGLNSIIPFNNDIYFRERPTLAIKKDDVIRLNDELGLHQSLQPLKELYDNGNLTIINNVGYPNPNRSHFRATDIWHTASNSNQHLQSGWIGRYLDNYAKHPYNAIELDESLSLAMKGKHVNAIATTNPRMHYRVSRDPYFNSVLNHYDDKHLSEHNLGYLYKSMISAKSSAKYIFETSKTFTSKHEYPNSGFAKQLKTTAQFINSGLDTKVYYTSLRGFDTHANQSNTQKRLLEVYANSIKAFVEDLKQQNTFKETLILTFSEFGRRVKQNAANGTDHGAANNVFIIGENLKRKGLYNNLASLSNLDANGDLKYEIDFRAIYATILNKWLMVDSDRILRRSFNQLNFI</sequence>
<keyword evidence="2" id="KW-1185">Reference proteome</keyword>
<proteinExistence type="predicted"/>
<dbReference type="RefSeq" id="WP_120199862.1">
    <property type="nucleotide sequence ID" value="NZ_RAQJ01000001.1"/>
</dbReference>
<dbReference type="EMBL" id="RAQJ01000001">
    <property type="protein sequence ID" value="RKE98663.1"/>
    <property type="molecule type" value="Genomic_DNA"/>
</dbReference>
<dbReference type="Proteomes" id="UP000284892">
    <property type="component" value="Unassembled WGS sequence"/>
</dbReference>
<comment type="caution">
    <text evidence="1">The sequence shown here is derived from an EMBL/GenBank/DDBJ whole genome shotgun (WGS) entry which is preliminary data.</text>
</comment>
<dbReference type="PANTHER" id="PTHR43737:SF1">
    <property type="entry name" value="DUF1501 DOMAIN-CONTAINING PROTEIN"/>
    <property type="match status" value="1"/>
</dbReference>
<dbReference type="Pfam" id="PF07394">
    <property type="entry name" value="DUF1501"/>
    <property type="match status" value="1"/>
</dbReference>
<accession>A0A420DWT3</accession>
<gene>
    <name evidence="1" type="ORF">BXY80_0756</name>
</gene>
<organism evidence="1 2">
    <name type="scientific">Ichthyenterobacterium magnum</name>
    <dbReference type="NCBI Taxonomy" id="1230530"/>
    <lineage>
        <taxon>Bacteria</taxon>
        <taxon>Pseudomonadati</taxon>
        <taxon>Bacteroidota</taxon>
        <taxon>Flavobacteriia</taxon>
        <taxon>Flavobacteriales</taxon>
        <taxon>Flavobacteriaceae</taxon>
        <taxon>Ichthyenterobacterium</taxon>
    </lineage>
</organism>
<dbReference type="PANTHER" id="PTHR43737">
    <property type="entry name" value="BLL7424 PROTEIN"/>
    <property type="match status" value="1"/>
</dbReference>
<name>A0A420DWT3_9FLAO</name>
<protein>
    <submittedName>
        <fullName evidence="1">Uncharacterized protein (DUF1501 family)</fullName>
    </submittedName>
</protein>
<dbReference type="InterPro" id="IPR010869">
    <property type="entry name" value="DUF1501"/>
</dbReference>